<name>A0A089YVJ8_9PSED</name>
<evidence type="ECO:0000256" key="2">
    <source>
        <dbReference type="ARBA" id="ARBA00022803"/>
    </source>
</evidence>
<dbReference type="InterPro" id="IPR052346">
    <property type="entry name" value="O-mannosyl-transferase_TMTC"/>
</dbReference>
<keyword evidence="1" id="KW-0677">Repeat</keyword>
<dbReference type="AlphaFoldDB" id="A0A089YVJ8"/>
<reference evidence="3 4" key="1">
    <citation type="journal article" date="2015" name="J. Biotechnol.">
        <title>Complete genome sequence of Pseudomonas rhizosphaerae IH5T (=DSM 16299T), a phosphate-solubilizing rhizobacterium for bacterial biofertilizer.</title>
        <authorList>
            <person name="Kwak Y."/>
            <person name="Jung B.K."/>
            <person name="Shin J.H."/>
        </authorList>
    </citation>
    <scope>NUCLEOTIDE SEQUENCE [LARGE SCALE GENOMIC DNA]</scope>
    <source>
        <strain evidence="3">DSM 16299</strain>
    </source>
</reference>
<dbReference type="InterPro" id="IPR011990">
    <property type="entry name" value="TPR-like_helical_dom_sf"/>
</dbReference>
<keyword evidence="4" id="KW-1185">Reference proteome</keyword>
<evidence type="ECO:0000256" key="1">
    <source>
        <dbReference type="ARBA" id="ARBA00022737"/>
    </source>
</evidence>
<evidence type="ECO:0000313" key="3">
    <source>
        <dbReference type="EMBL" id="AIS17770.1"/>
    </source>
</evidence>
<evidence type="ECO:0000313" key="4">
    <source>
        <dbReference type="Proteomes" id="UP000029499"/>
    </source>
</evidence>
<dbReference type="OrthoDB" id="7006440at2"/>
<dbReference type="PANTHER" id="PTHR44227">
    <property type="match status" value="1"/>
</dbReference>
<sequence>MFKRVRLSLIVILVTLLLAALWYAWRPAATPAPVAPQQGYSNALSQARNGQPGAARVLYQQLARSDLSAERRAALYAQLPNYPSPQALKLATADLHDDVAEVRHAAIDAVIGLVPESQRSVLLGPLLEDRDEAIRFHAVRGLLGLPADELGLYFAHLDKAVNAYITALQGQTDDAAAQLELARLYLHDAAHDQAEQALARYRLLEPDDLDAIAVQVELLERQGKSDQARRLLAEQLLAHPQSALLQQQLGLWLMAHDEDEYALLALARAVELAPDNNDYRYVLATNLHDLQQVEAAQKQLEEILRRDPANRRARVLLIQYWKETGQLQNVQVLLAELEQQNADDPSLQQGL</sequence>
<dbReference type="eggNOG" id="COG0457">
    <property type="taxonomic scope" value="Bacteria"/>
</dbReference>
<keyword evidence="2" id="KW-0802">TPR repeat</keyword>
<dbReference type="PANTHER" id="PTHR44227:SF3">
    <property type="entry name" value="PROTEIN O-MANNOSYL-TRANSFERASE TMTC4"/>
    <property type="match status" value="1"/>
</dbReference>
<dbReference type="SUPFAM" id="SSF48371">
    <property type="entry name" value="ARM repeat"/>
    <property type="match status" value="1"/>
</dbReference>
<dbReference type="Proteomes" id="UP000029499">
    <property type="component" value="Chromosome"/>
</dbReference>
<dbReference type="STRING" id="216142.LT40_10360"/>
<protein>
    <submittedName>
        <fullName evidence="3">TPR repeat-containing protein</fullName>
    </submittedName>
</protein>
<accession>A0A089YVJ8</accession>
<dbReference type="EMBL" id="CP009533">
    <property type="protein sequence ID" value="AIS17770.1"/>
    <property type="molecule type" value="Genomic_DNA"/>
</dbReference>
<dbReference type="InterPro" id="IPR016024">
    <property type="entry name" value="ARM-type_fold"/>
</dbReference>
<dbReference type="HOGENOM" id="CLU_067800_0_0_6"/>
<gene>
    <name evidence="3" type="ORF">LT40_10360</name>
</gene>
<dbReference type="KEGG" id="prh:LT40_10360"/>
<dbReference type="Gene3D" id="1.25.40.10">
    <property type="entry name" value="Tetratricopeptide repeat domain"/>
    <property type="match status" value="1"/>
</dbReference>
<proteinExistence type="predicted"/>
<organism evidence="3 4">
    <name type="scientific">Pseudomonas rhizosphaerae</name>
    <dbReference type="NCBI Taxonomy" id="216142"/>
    <lineage>
        <taxon>Bacteria</taxon>
        <taxon>Pseudomonadati</taxon>
        <taxon>Pseudomonadota</taxon>
        <taxon>Gammaproteobacteria</taxon>
        <taxon>Pseudomonadales</taxon>
        <taxon>Pseudomonadaceae</taxon>
        <taxon>Pseudomonas</taxon>
    </lineage>
</organism>
<dbReference type="SUPFAM" id="SSF48452">
    <property type="entry name" value="TPR-like"/>
    <property type="match status" value="1"/>
</dbReference>
<dbReference type="RefSeq" id="WP_043189587.1">
    <property type="nucleotide sequence ID" value="NZ_CP009533.1"/>
</dbReference>